<sequence length="371" mass="41059">GNKSSSLPYPYPPGARPPPFGWSEGDAGHHGPMHHPPPPPGAIDEGWDRRSAPIARAPGWAGSRMSLAGSRVDLAYAVDPHEQMMVLPPDPKMLKKIHKEQKKLLKRMRGLPVEVIVAPVGTAGRLPPPPLGHPGSMPPMPRTFSIDNLNREYGIYTRREDLMQQRRPISSNTRGWGSTGPNGSIDSPMTSSAGSNTIDNPSWISDIPPLRPPSGPATNLARSETDRLDWQRRHRVVTTTHIERCTSPPPRINRIDVNAGRPRSLWMDDTRRAQSSTAVHSTGREKTTTERRVDRSNWSSSAASSDRLGGSTGDIDFSWVREEEGRLRNGATRDSKMPECYFGREGEVTPEPKNETRKSREINDTTLSMAF</sequence>
<comment type="caution">
    <text evidence="2">The sequence shown here is derived from an EMBL/GenBank/DDBJ whole genome shotgun (WGS) entry which is preliminary data.</text>
</comment>
<feature type="region of interest" description="Disordered" evidence="1">
    <location>
        <begin position="267"/>
        <end position="314"/>
    </location>
</feature>
<keyword evidence="3" id="KW-1185">Reference proteome</keyword>
<evidence type="ECO:0000256" key="1">
    <source>
        <dbReference type="SAM" id="MobiDB-lite"/>
    </source>
</evidence>
<dbReference type="Proteomes" id="UP001432322">
    <property type="component" value="Unassembled WGS sequence"/>
</dbReference>
<reference evidence="2" key="1">
    <citation type="submission" date="2023-10" db="EMBL/GenBank/DDBJ databases">
        <title>Genome assembly of Pristionchus species.</title>
        <authorList>
            <person name="Yoshida K."/>
            <person name="Sommer R.J."/>
        </authorList>
    </citation>
    <scope>NUCLEOTIDE SEQUENCE</scope>
    <source>
        <strain evidence="2">RS5133</strain>
    </source>
</reference>
<accession>A0AAV5W0J0</accession>
<dbReference type="AlphaFoldDB" id="A0AAV5W0J0"/>
<evidence type="ECO:0000313" key="2">
    <source>
        <dbReference type="EMBL" id="GMT24497.1"/>
    </source>
</evidence>
<protein>
    <submittedName>
        <fullName evidence="2">Uncharacterized protein</fullName>
    </submittedName>
</protein>
<feature type="region of interest" description="Disordered" evidence="1">
    <location>
        <begin position="331"/>
        <end position="371"/>
    </location>
</feature>
<evidence type="ECO:0000313" key="3">
    <source>
        <dbReference type="Proteomes" id="UP001432322"/>
    </source>
</evidence>
<feature type="compositionally biased region" description="Pro residues" evidence="1">
    <location>
        <begin position="9"/>
        <end position="20"/>
    </location>
</feature>
<name>A0AAV5W0J0_9BILA</name>
<gene>
    <name evidence="2" type="ORF">PFISCL1PPCAC_15794</name>
</gene>
<feature type="region of interest" description="Disordered" evidence="1">
    <location>
        <begin position="169"/>
        <end position="207"/>
    </location>
</feature>
<feature type="compositionally biased region" description="Polar residues" evidence="1">
    <location>
        <begin position="169"/>
        <end position="203"/>
    </location>
</feature>
<feature type="non-terminal residue" evidence="2">
    <location>
        <position position="1"/>
    </location>
</feature>
<feature type="compositionally biased region" description="Basic and acidic residues" evidence="1">
    <location>
        <begin position="331"/>
        <end position="363"/>
    </location>
</feature>
<organism evidence="2 3">
    <name type="scientific">Pristionchus fissidentatus</name>
    <dbReference type="NCBI Taxonomy" id="1538716"/>
    <lineage>
        <taxon>Eukaryota</taxon>
        <taxon>Metazoa</taxon>
        <taxon>Ecdysozoa</taxon>
        <taxon>Nematoda</taxon>
        <taxon>Chromadorea</taxon>
        <taxon>Rhabditida</taxon>
        <taxon>Rhabditina</taxon>
        <taxon>Diplogasteromorpha</taxon>
        <taxon>Diplogasteroidea</taxon>
        <taxon>Neodiplogasteridae</taxon>
        <taxon>Pristionchus</taxon>
    </lineage>
</organism>
<feature type="compositionally biased region" description="Basic and acidic residues" evidence="1">
    <location>
        <begin position="282"/>
        <end position="295"/>
    </location>
</feature>
<proteinExistence type="predicted"/>
<dbReference type="EMBL" id="BTSY01000004">
    <property type="protein sequence ID" value="GMT24497.1"/>
    <property type="molecule type" value="Genomic_DNA"/>
</dbReference>
<feature type="region of interest" description="Disordered" evidence="1">
    <location>
        <begin position="1"/>
        <end position="51"/>
    </location>
</feature>